<gene>
    <name evidence="2" type="ORF">PECUL_23A003505</name>
</gene>
<evidence type="ECO:0000313" key="2">
    <source>
        <dbReference type="EMBL" id="CAH2301339.1"/>
    </source>
</evidence>
<evidence type="ECO:0000256" key="1">
    <source>
        <dbReference type="SAM" id="Coils"/>
    </source>
</evidence>
<dbReference type="AlphaFoldDB" id="A0AAD1SL60"/>
<keyword evidence="3" id="KW-1185">Reference proteome</keyword>
<feature type="coiled-coil region" evidence="1">
    <location>
        <begin position="20"/>
        <end position="82"/>
    </location>
</feature>
<feature type="non-terminal residue" evidence="2">
    <location>
        <position position="106"/>
    </location>
</feature>
<organism evidence="2 3">
    <name type="scientific">Pelobates cultripes</name>
    <name type="common">Western spadefoot toad</name>
    <dbReference type="NCBI Taxonomy" id="61616"/>
    <lineage>
        <taxon>Eukaryota</taxon>
        <taxon>Metazoa</taxon>
        <taxon>Chordata</taxon>
        <taxon>Craniata</taxon>
        <taxon>Vertebrata</taxon>
        <taxon>Euteleostomi</taxon>
        <taxon>Amphibia</taxon>
        <taxon>Batrachia</taxon>
        <taxon>Anura</taxon>
        <taxon>Pelobatoidea</taxon>
        <taxon>Pelobatidae</taxon>
        <taxon>Pelobates</taxon>
    </lineage>
</organism>
<reference evidence="2" key="1">
    <citation type="submission" date="2022-03" db="EMBL/GenBank/DDBJ databases">
        <authorList>
            <person name="Alioto T."/>
            <person name="Alioto T."/>
            <person name="Gomez Garrido J."/>
        </authorList>
    </citation>
    <scope>NUCLEOTIDE SEQUENCE</scope>
</reference>
<dbReference type="Gene3D" id="1.20.5.340">
    <property type="match status" value="1"/>
</dbReference>
<name>A0AAD1SL60_PELCU</name>
<dbReference type="EMBL" id="OW240917">
    <property type="protein sequence ID" value="CAH2301339.1"/>
    <property type="molecule type" value="Genomic_DNA"/>
</dbReference>
<proteinExistence type="predicted"/>
<evidence type="ECO:0000313" key="3">
    <source>
        <dbReference type="Proteomes" id="UP001295444"/>
    </source>
</evidence>
<accession>A0AAD1SL60</accession>
<dbReference type="InterPro" id="IPR004244">
    <property type="entry name" value="Transposase_22"/>
</dbReference>
<dbReference type="PANTHER" id="PTHR11505">
    <property type="entry name" value="L1 TRANSPOSABLE ELEMENT-RELATED"/>
    <property type="match status" value="1"/>
</dbReference>
<keyword evidence="1" id="KW-0175">Coiled coil</keyword>
<protein>
    <submittedName>
        <fullName evidence="2">Uncharacterized protein</fullName>
    </submittedName>
</protein>
<sequence>MGDLKRLLQETSTDIKAHRAAELEKQITGLKGNIEALTSRTNRAETQIAGLTQKSEAHRREMGNMQDRLLQLEDGLEDLNNRSHRNNIRIRGLPESVTPDAVLPSV</sequence>
<dbReference type="Proteomes" id="UP001295444">
    <property type="component" value="Chromosome 06"/>
</dbReference>